<evidence type="ECO:0000256" key="2">
    <source>
        <dbReference type="ARBA" id="ARBA00022448"/>
    </source>
</evidence>
<evidence type="ECO:0000256" key="6">
    <source>
        <dbReference type="ARBA" id="ARBA00023077"/>
    </source>
</evidence>
<dbReference type="EMBL" id="BNBA01000013">
    <property type="protein sequence ID" value="GHH53920.1"/>
    <property type="molecule type" value="Genomic_DNA"/>
</dbReference>
<dbReference type="Gene3D" id="2.170.130.10">
    <property type="entry name" value="TonB-dependent receptor, plug domain"/>
    <property type="match status" value="1"/>
</dbReference>
<keyword evidence="3 9" id="KW-1134">Transmembrane beta strand</keyword>
<dbReference type="InterPro" id="IPR039426">
    <property type="entry name" value="TonB-dep_rcpt-like"/>
</dbReference>
<dbReference type="GO" id="GO:0009279">
    <property type="term" value="C:cell outer membrane"/>
    <property type="evidence" value="ECO:0007669"/>
    <property type="project" value="UniProtKB-SubCell"/>
</dbReference>
<gene>
    <name evidence="15" type="primary">btuB</name>
    <name evidence="15" type="ORF">GCM10009090_19970</name>
</gene>
<dbReference type="Pfam" id="PF00593">
    <property type="entry name" value="TonB_dep_Rec_b-barrel"/>
    <property type="match status" value="1"/>
</dbReference>
<dbReference type="Pfam" id="PF07715">
    <property type="entry name" value="Plug"/>
    <property type="match status" value="1"/>
</dbReference>
<evidence type="ECO:0000256" key="8">
    <source>
        <dbReference type="ARBA" id="ARBA00023237"/>
    </source>
</evidence>
<feature type="signal peptide" evidence="12">
    <location>
        <begin position="1"/>
        <end position="29"/>
    </location>
</feature>
<keyword evidence="5 12" id="KW-0732">Signal</keyword>
<evidence type="ECO:0000256" key="9">
    <source>
        <dbReference type="PROSITE-ProRule" id="PRU01360"/>
    </source>
</evidence>
<keyword evidence="16" id="KW-1185">Reference proteome</keyword>
<name>A0A919F817_9XANT</name>
<evidence type="ECO:0000256" key="11">
    <source>
        <dbReference type="RuleBase" id="RU003357"/>
    </source>
</evidence>
<protein>
    <submittedName>
        <fullName evidence="15">TonB-dependent receptor</fullName>
    </submittedName>
</protein>
<evidence type="ECO:0000259" key="13">
    <source>
        <dbReference type="Pfam" id="PF00593"/>
    </source>
</evidence>
<comment type="caution">
    <text evidence="15">The sequence shown here is derived from an EMBL/GenBank/DDBJ whole genome shotgun (WGS) entry which is preliminary data.</text>
</comment>
<dbReference type="PROSITE" id="PS52016">
    <property type="entry name" value="TONB_DEPENDENT_REC_3"/>
    <property type="match status" value="1"/>
</dbReference>
<evidence type="ECO:0000313" key="16">
    <source>
        <dbReference type="Proteomes" id="UP000623958"/>
    </source>
</evidence>
<sequence length="916" mass="99530">MPARTSKLAHAVRLALPLGLALAPVALYAQTPDTSNDKTPTSLDTVTVTGSLVRRVDVETASPVAVVDRQQIQQSGKQTLGDLLQSLPGIAGAATNPQVNNGGGDGASTISLRGLGEQRTLLLIDGHRILNNDVNSIPANMIERVEVMKVGASAVYGSDAIGGVVNFILRKNFEGGEVTANYGQASAGDGARHGGTFTFGKTWDRGNVVVGLDYNKQNEVSSANRDYSKYAMYLSSGSAYKGGSSRTPTGYYKLPSSVLAANGCSANGAMTGDGSGGYKCYSSSDAYNYQAANLLMTPQERVSGFVLGSFNITDNMQAYVNAYHNHTMAHFAIAPLPFDAQSDGITIAADNPYNPFGVEFGPNGYEYRNRFISLGQREGFYDTSTDQVVAGLKGTFGDSSWAWDVNYNYGHYKQKSWSHGYVDYATLQQAIDNGEINIFDQEAASTWLNSHESIPRYSTTTIKRQWEASANGSLWDLPAGTMQLAVGALYRKESLNYTVSSNALMNEDLTCAISSEACSSPMSGGFNVKEAYAQLYVPLLDQSSPVGALSATVSDRVSDYSSVDSTNNSASFQLEWRPIQDLMVRGTVSQVFRAPTLNDIYAGPGANQPTFTDPCIGYSGSGHENACAGVPVGWEGSGLSQTDAVTSGSRYVGYDLKPEKGTSYDYGIVYSPDFVPGLSVSLDWWKVKLKDLIQEISAQTVADLCYNDESSPYCSYLHRYPSTSVSAGNIDYIETPVINIGKLDTQGIDFGVNYALPETQWGRFNFALDSTYLQRYDIDTGDTVIHMAGRYNSAYGNYARWRARGQIGWKLGSWDATWTSRWIGKIQVGSTDLSQNMSADAVDKGVVLNYGSYMYHSFQVGYDMTAANLRFDLGVDNLTNKQPPVMYQNNVLNANTDVSTYDTIGRYYWMRATYRF</sequence>
<reference evidence="15" key="2">
    <citation type="submission" date="2020-09" db="EMBL/GenBank/DDBJ databases">
        <authorList>
            <person name="Sun Q."/>
            <person name="Ohkuma M."/>
        </authorList>
    </citation>
    <scope>NUCLEOTIDE SEQUENCE</scope>
    <source>
        <strain evidence="15">JCM 13306</strain>
    </source>
</reference>
<dbReference type="Proteomes" id="UP000623958">
    <property type="component" value="Unassembled WGS sequence"/>
</dbReference>
<evidence type="ECO:0000313" key="15">
    <source>
        <dbReference type="EMBL" id="GHH53920.1"/>
    </source>
</evidence>
<comment type="subcellular location">
    <subcellularLocation>
        <location evidence="1 9">Cell outer membrane</location>
        <topology evidence="1 9">Multi-pass membrane protein</topology>
    </subcellularLocation>
</comment>
<reference evidence="15" key="1">
    <citation type="journal article" date="2014" name="Int. J. Syst. Evol. Microbiol.">
        <title>Complete genome sequence of Corynebacterium casei LMG S-19264T (=DSM 44701T), isolated from a smear-ripened cheese.</title>
        <authorList>
            <consortium name="US DOE Joint Genome Institute (JGI-PGF)"/>
            <person name="Walter F."/>
            <person name="Albersmeier A."/>
            <person name="Kalinowski J."/>
            <person name="Ruckert C."/>
        </authorList>
    </citation>
    <scope>NUCLEOTIDE SEQUENCE</scope>
    <source>
        <strain evidence="15">JCM 13306</strain>
    </source>
</reference>
<dbReference type="CDD" id="cd01347">
    <property type="entry name" value="ligand_gated_channel"/>
    <property type="match status" value="1"/>
</dbReference>
<dbReference type="InterPro" id="IPR000531">
    <property type="entry name" value="Beta-barrel_TonB"/>
</dbReference>
<evidence type="ECO:0000256" key="4">
    <source>
        <dbReference type="ARBA" id="ARBA00022692"/>
    </source>
</evidence>
<evidence type="ECO:0000256" key="7">
    <source>
        <dbReference type="ARBA" id="ARBA00023136"/>
    </source>
</evidence>
<evidence type="ECO:0000256" key="1">
    <source>
        <dbReference type="ARBA" id="ARBA00004571"/>
    </source>
</evidence>
<dbReference type="SUPFAM" id="SSF56935">
    <property type="entry name" value="Porins"/>
    <property type="match status" value="1"/>
</dbReference>
<keyword evidence="2 9" id="KW-0813">Transport</keyword>
<keyword evidence="4 9" id="KW-0812">Transmembrane</keyword>
<feature type="short sequence motif" description="TonB box" evidence="10">
    <location>
        <begin position="45"/>
        <end position="51"/>
    </location>
</feature>
<accession>A0A919F817</accession>
<dbReference type="InterPro" id="IPR010916">
    <property type="entry name" value="TonB_box_CS"/>
</dbReference>
<dbReference type="AlphaFoldDB" id="A0A919F817"/>
<dbReference type="InterPro" id="IPR037066">
    <property type="entry name" value="Plug_dom_sf"/>
</dbReference>
<evidence type="ECO:0000256" key="10">
    <source>
        <dbReference type="PROSITE-ProRule" id="PRU10143"/>
    </source>
</evidence>
<keyword evidence="8 9" id="KW-0998">Cell outer membrane</keyword>
<keyword evidence="15" id="KW-0675">Receptor</keyword>
<dbReference type="PROSITE" id="PS00430">
    <property type="entry name" value="TONB_DEPENDENT_REC_1"/>
    <property type="match status" value="1"/>
</dbReference>
<dbReference type="PANTHER" id="PTHR47234:SF2">
    <property type="entry name" value="TONB-DEPENDENT RECEPTOR"/>
    <property type="match status" value="1"/>
</dbReference>
<keyword evidence="7 9" id="KW-0472">Membrane</keyword>
<keyword evidence="6 10" id="KW-0798">TonB box</keyword>
<dbReference type="PANTHER" id="PTHR47234">
    <property type="match status" value="1"/>
</dbReference>
<dbReference type="InterPro" id="IPR036942">
    <property type="entry name" value="Beta-barrel_TonB_sf"/>
</dbReference>
<dbReference type="RefSeq" id="WP_434026672.1">
    <property type="nucleotide sequence ID" value="NZ_BNBA01000013.1"/>
</dbReference>
<feature type="chain" id="PRO_5036860134" evidence="12">
    <location>
        <begin position="30"/>
        <end position="916"/>
    </location>
</feature>
<feature type="domain" description="TonB-dependent receptor plug" evidence="14">
    <location>
        <begin position="59"/>
        <end position="164"/>
    </location>
</feature>
<dbReference type="InterPro" id="IPR012910">
    <property type="entry name" value="Plug_dom"/>
</dbReference>
<comment type="similarity">
    <text evidence="9 11">Belongs to the TonB-dependent receptor family.</text>
</comment>
<proteinExistence type="inferred from homology"/>
<feature type="domain" description="TonB-dependent receptor-like beta-barrel" evidence="13">
    <location>
        <begin position="353"/>
        <end position="878"/>
    </location>
</feature>
<dbReference type="Gene3D" id="2.40.170.20">
    <property type="entry name" value="TonB-dependent receptor, beta-barrel domain"/>
    <property type="match status" value="1"/>
</dbReference>
<evidence type="ECO:0000259" key="14">
    <source>
        <dbReference type="Pfam" id="PF07715"/>
    </source>
</evidence>
<evidence type="ECO:0000256" key="3">
    <source>
        <dbReference type="ARBA" id="ARBA00022452"/>
    </source>
</evidence>
<evidence type="ECO:0000256" key="5">
    <source>
        <dbReference type="ARBA" id="ARBA00022729"/>
    </source>
</evidence>
<evidence type="ECO:0000256" key="12">
    <source>
        <dbReference type="SAM" id="SignalP"/>
    </source>
</evidence>
<organism evidence="15 16">
    <name type="scientific">Xanthomonas boreopolis</name>
    <dbReference type="NCBI Taxonomy" id="86183"/>
    <lineage>
        <taxon>Bacteria</taxon>
        <taxon>Pseudomonadati</taxon>
        <taxon>Pseudomonadota</taxon>
        <taxon>Gammaproteobacteria</taxon>
        <taxon>Lysobacterales</taxon>
        <taxon>Lysobacteraceae</taxon>
        <taxon>Xanthomonas</taxon>
    </lineage>
</organism>